<dbReference type="RefSeq" id="WP_123272827.1">
    <property type="nucleotide sequence ID" value="NZ_RJJQ01000022.1"/>
</dbReference>
<proteinExistence type="predicted"/>
<dbReference type="GO" id="GO:0022857">
    <property type="term" value="F:transmembrane transporter activity"/>
    <property type="evidence" value="ECO:0007669"/>
    <property type="project" value="InterPro"/>
</dbReference>
<dbReference type="InterPro" id="IPR011701">
    <property type="entry name" value="MFS"/>
</dbReference>
<dbReference type="PANTHER" id="PTHR23542">
    <property type="match status" value="1"/>
</dbReference>
<dbReference type="Gene3D" id="1.20.1250.20">
    <property type="entry name" value="MFS general substrate transporter like domains"/>
    <property type="match status" value="2"/>
</dbReference>
<evidence type="ECO:0000313" key="3">
    <source>
        <dbReference type="Proteomes" id="UP000271678"/>
    </source>
</evidence>
<feature type="transmembrane region" description="Helical" evidence="1">
    <location>
        <begin position="20"/>
        <end position="45"/>
    </location>
</feature>
<dbReference type="SUPFAM" id="SSF103473">
    <property type="entry name" value="MFS general substrate transporter"/>
    <property type="match status" value="1"/>
</dbReference>
<keyword evidence="3" id="KW-1185">Reference proteome</keyword>
<organism evidence="2 3">
    <name type="scientific">Flexivirga caeni</name>
    <dbReference type="NCBI Taxonomy" id="2294115"/>
    <lineage>
        <taxon>Bacteria</taxon>
        <taxon>Bacillati</taxon>
        <taxon>Actinomycetota</taxon>
        <taxon>Actinomycetes</taxon>
        <taxon>Micrococcales</taxon>
        <taxon>Dermacoccaceae</taxon>
        <taxon>Flexivirga</taxon>
    </lineage>
</organism>
<feature type="transmembrane region" description="Helical" evidence="1">
    <location>
        <begin position="82"/>
        <end position="103"/>
    </location>
</feature>
<feature type="transmembrane region" description="Helical" evidence="1">
    <location>
        <begin position="109"/>
        <end position="127"/>
    </location>
</feature>
<evidence type="ECO:0000313" key="2">
    <source>
        <dbReference type="EMBL" id="RNI18404.1"/>
    </source>
</evidence>
<feature type="transmembrane region" description="Helical" evidence="1">
    <location>
        <begin position="307"/>
        <end position="328"/>
    </location>
</feature>
<reference evidence="2 3" key="1">
    <citation type="submission" date="2018-11" db="EMBL/GenBank/DDBJ databases">
        <title>Draft genome of Simplicispira Flexivirga sp. BO-16.</title>
        <authorList>
            <person name="Im W.T."/>
        </authorList>
    </citation>
    <scope>NUCLEOTIDE SEQUENCE [LARGE SCALE GENOMIC DNA]</scope>
    <source>
        <strain evidence="2 3">BO-16</strain>
    </source>
</reference>
<dbReference type="OrthoDB" id="4116926at2"/>
<dbReference type="Pfam" id="PF07690">
    <property type="entry name" value="MFS_1"/>
    <property type="match status" value="1"/>
</dbReference>
<evidence type="ECO:0000256" key="1">
    <source>
        <dbReference type="SAM" id="Phobius"/>
    </source>
</evidence>
<comment type="caution">
    <text evidence="2">The sequence shown here is derived from an EMBL/GenBank/DDBJ whole genome shotgun (WGS) entry which is preliminary data.</text>
</comment>
<keyword evidence="1" id="KW-0812">Transmembrane</keyword>
<name>A0A3M9LYN1_9MICO</name>
<feature type="transmembrane region" description="Helical" evidence="1">
    <location>
        <begin position="283"/>
        <end position="301"/>
    </location>
</feature>
<accession>A0A3M9LYN1</accession>
<feature type="transmembrane region" description="Helical" evidence="1">
    <location>
        <begin position="217"/>
        <end position="243"/>
    </location>
</feature>
<feature type="transmembrane region" description="Helical" evidence="1">
    <location>
        <begin position="340"/>
        <end position="363"/>
    </location>
</feature>
<dbReference type="PANTHER" id="PTHR23542:SF1">
    <property type="entry name" value="MAJOR FACILITATOR SUPERFAMILY (MFS) PROFILE DOMAIN-CONTAINING PROTEIN"/>
    <property type="match status" value="1"/>
</dbReference>
<dbReference type="InterPro" id="IPR036259">
    <property type="entry name" value="MFS_trans_sf"/>
</dbReference>
<keyword evidence="1" id="KW-1133">Transmembrane helix</keyword>
<keyword evidence="1" id="KW-0472">Membrane</keyword>
<feature type="transmembrane region" description="Helical" evidence="1">
    <location>
        <begin position="155"/>
        <end position="171"/>
    </location>
</feature>
<dbReference type="Proteomes" id="UP000271678">
    <property type="component" value="Unassembled WGS sequence"/>
</dbReference>
<protein>
    <submittedName>
        <fullName evidence="2">MFS transporter</fullName>
    </submittedName>
</protein>
<feature type="transmembrane region" description="Helical" evidence="1">
    <location>
        <begin position="249"/>
        <end position="271"/>
    </location>
</feature>
<gene>
    <name evidence="2" type="ORF">EFY87_17785</name>
</gene>
<feature type="transmembrane region" description="Helical" evidence="1">
    <location>
        <begin position="51"/>
        <end position="70"/>
    </location>
</feature>
<dbReference type="EMBL" id="RJJQ01000022">
    <property type="protein sequence ID" value="RNI18404.1"/>
    <property type="molecule type" value="Genomic_DNA"/>
</dbReference>
<sequence>MSGTSRAGSYRSLLASPGTLRIFAWSAAGRGGYAMLPLLFLFTVVQSTGSFPVAALAMSAYGLSSFAMPLKSRLIDRYSQRRLLPVLGALVAVVLVAAALAAARGTGSLGVWVILAALVGLVAPPLGPSMRTQWRLLAPDRLQLAFSLDTVTEEALWLIGPVLSGLVLAWGPAWHGLIAPATLITLSCYALARSPHAKRQQSHQGSTHSHAALRQRLLWDIVPMMTLFGLAGSLLVTGVAAVAKATHRPGYAGIAEAAIAVGAVLGGLGWGRLHPHAAWHRPAMLLLLGWCALGLVAAPLHPGAAQLTVLACLGAAGAPLWVLAYVAADDAVPADRRTEASTWILTATNLGTAAGSATAGALYTVSPRTPILVAAATAALDVLAVGRARSRRT</sequence>
<dbReference type="AlphaFoldDB" id="A0A3M9LYN1"/>